<keyword evidence="1" id="KW-0812">Transmembrane</keyword>
<dbReference type="OrthoDB" id="7865209at2"/>
<dbReference type="RefSeq" id="WP_093994561.1">
    <property type="nucleotide sequence ID" value="NZ_FXYD01000001.1"/>
</dbReference>
<feature type="transmembrane region" description="Helical" evidence="1">
    <location>
        <begin position="99"/>
        <end position="117"/>
    </location>
</feature>
<evidence type="ECO:0000256" key="1">
    <source>
        <dbReference type="SAM" id="Phobius"/>
    </source>
</evidence>
<keyword evidence="3" id="KW-1185">Reference proteome</keyword>
<reference evidence="3" key="1">
    <citation type="submission" date="2017-05" db="EMBL/GenBank/DDBJ databases">
        <authorList>
            <person name="Rodrigo-Torres L."/>
            <person name="Arahal R. D."/>
            <person name="Lucena T."/>
        </authorList>
    </citation>
    <scope>NUCLEOTIDE SEQUENCE [LARGE SCALE GENOMIC DNA]</scope>
    <source>
        <strain evidence="3">CECT 8868</strain>
    </source>
</reference>
<proteinExistence type="predicted"/>
<organism evidence="2 3">
    <name type="scientific">Octadecabacter ascidiaceicola</name>
    <dbReference type="NCBI Taxonomy" id="1655543"/>
    <lineage>
        <taxon>Bacteria</taxon>
        <taxon>Pseudomonadati</taxon>
        <taxon>Pseudomonadota</taxon>
        <taxon>Alphaproteobacteria</taxon>
        <taxon>Rhodobacterales</taxon>
        <taxon>Roseobacteraceae</taxon>
        <taxon>Octadecabacter</taxon>
    </lineage>
</organism>
<dbReference type="EMBL" id="FXYD01000001">
    <property type="protein sequence ID" value="SMX30813.1"/>
    <property type="molecule type" value="Genomic_DNA"/>
</dbReference>
<evidence type="ECO:0008006" key="4">
    <source>
        <dbReference type="Google" id="ProtNLM"/>
    </source>
</evidence>
<gene>
    <name evidence="2" type="ORF">OCA8868_00043</name>
</gene>
<feature type="transmembrane region" description="Helical" evidence="1">
    <location>
        <begin position="7"/>
        <end position="28"/>
    </location>
</feature>
<keyword evidence="1" id="KW-1133">Transmembrane helix</keyword>
<feature type="transmembrane region" description="Helical" evidence="1">
    <location>
        <begin position="72"/>
        <end position="93"/>
    </location>
</feature>
<evidence type="ECO:0000313" key="3">
    <source>
        <dbReference type="Proteomes" id="UP000203464"/>
    </source>
</evidence>
<evidence type="ECO:0000313" key="2">
    <source>
        <dbReference type="EMBL" id="SMX30813.1"/>
    </source>
</evidence>
<accession>A0A238JK77</accession>
<keyword evidence="1" id="KW-0472">Membrane</keyword>
<name>A0A238JK77_9RHOB</name>
<dbReference type="Proteomes" id="UP000203464">
    <property type="component" value="Unassembled WGS sequence"/>
</dbReference>
<feature type="transmembrane region" description="Helical" evidence="1">
    <location>
        <begin position="48"/>
        <end position="65"/>
    </location>
</feature>
<sequence length="121" mass="12761">MTFQLVARLVVLVCAVLFVIFLIAPQAYSPLYGVETNQSAQFMTRRAAPMFLAPMIILWAASSAPRNGLRDAIAFGFAALFAGVGVTGVMAWMQGVASPMTLLAAAGEALIAALLLGTRKN</sequence>
<protein>
    <recommendedName>
        <fullName evidence="4">DUF4345 domain-containing protein</fullName>
    </recommendedName>
</protein>
<dbReference type="AlphaFoldDB" id="A0A238JK77"/>